<evidence type="ECO:0000256" key="7">
    <source>
        <dbReference type="SAM" id="Phobius"/>
    </source>
</evidence>
<dbReference type="EMBL" id="LM993656">
    <property type="protein sequence ID" value="VTZ71756.1"/>
    <property type="molecule type" value="Genomic_DNA"/>
</dbReference>
<dbReference type="EMBL" id="LK934630">
    <property type="protein sequence ID" value="CDU16131.1"/>
    <property type="molecule type" value="Genomic_DNA"/>
</dbReference>
<comment type="subcellular location">
    <subcellularLocation>
        <location evidence="1">Endoplasmic reticulum membrane</location>
        <topology evidence="1">Multi-pass membrane protein</topology>
    </subcellularLocation>
</comment>
<dbReference type="VEuPathDB" id="PlasmoDB:PYYM_0213200"/>
<dbReference type="Proteomes" id="UP000072904">
    <property type="component" value="Chromosome 2"/>
</dbReference>
<keyword evidence="2 7" id="KW-0812">Transmembrane</keyword>
<keyword evidence="4 7" id="KW-1133">Transmembrane helix</keyword>
<reference evidence="9" key="4">
    <citation type="submission" date="2019-05" db="EMBL/GenBank/DDBJ databases">
        <authorList>
            <consortium name="Pathogen Informatics"/>
        </authorList>
    </citation>
    <scope>NUCLEOTIDE SEQUENCE</scope>
    <source>
        <strain evidence="9">17X</strain>
    </source>
</reference>
<accession>A0A078K6C3</accession>
<gene>
    <name evidence="9" type="ORF">PY17X_0211700</name>
    <name evidence="8" type="ORF">PYYM_0213200</name>
</gene>
<evidence type="ECO:0000256" key="6">
    <source>
        <dbReference type="ARBA" id="ARBA00023136"/>
    </source>
</evidence>
<reference evidence="9" key="3">
    <citation type="submission" date="2014-05" db="EMBL/GenBank/DDBJ databases">
        <authorList>
            <person name="Aslett M.A."/>
            <person name="De Silva N."/>
        </authorList>
    </citation>
    <scope>NUCLEOTIDE SEQUENCE</scope>
    <source>
        <strain evidence="9">17X</strain>
    </source>
</reference>
<evidence type="ECO:0000256" key="5">
    <source>
        <dbReference type="ARBA" id="ARBA00023098"/>
    </source>
</evidence>
<evidence type="ECO:0000256" key="4">
    <source>
        <dbReference type="ARBA" id="ARBA00022989"/>
    </source>
</evidence>
<feature type="transmembrane region" description="Helical" evidence="7">
    <location>
        <begin position="447"/>
        <end position="476"/>
    </location>
</feature>
<dbReference type="RefSeq" id="XP_729203.2">
    <property type="nucleotide sequence ID" value="XM_724110.2"/>
</dbReference>
<dbReference type="GeneID" id="3801757"/>
<keyword evidence="5" id="KW-0443">Lipid metabolism</keyword>
<dbReference type="OrthoDB" id="378375at2759"/>
<dbReference type="VEuPathDB" id="PlasmoDB:PY01437"/>
<feature type="transmembrane region" description="Helical" evidence="7">
    <location>
        <begin position="373"/>
        <end position="393"/>
    </location>
</feature>
<dbReference type="GO" id="GO:0005789">
    <property type="term" value="C:endoplasmic reticulum membrane"/>
    <property type="evidence" value="ECO:0007669"/>
    <property type="project" value="UniProtKB-SubCell"/>
</dbReference>
<dbReference type="GO" id="GO:0006629">
    <property type="term" value="P:lipid metabolic process"/>
    <property type="evidence" value="ECO:0007669"/>
    <property type="project" value="UniProtKB-KW"/>
</dbReference>
<evidence type="ECO:0000313" key="10">
    <source>
        <dbReference type="Proteomes" id="UP000072874"/>
    </source>
</evidence>
<sequence>MNNGNENEMAKEEIGGNIKECIDGKLQNKYYKIIKKKYRLNIWNGYKVKNRKSEWERDRTKGGIKKHNKQKEYKYYTSIGLFLKKLIDDIFELIKENYVHINSYLKDVLPNINIKYILYVFFIYFLINIILFICLLFIYFFLYFHIIPQNKYVHKIDFSLARDPIDTYLNIEDFCNQKNKINENTFHLNSQEKKCLKDLNFFFNYENVSEINNNKDKCCFSKNLNNRMNNDFSFFFNKNFNEEIKKRKDNFEKNNEDMLFYFYEKDVEYKYLESNILKGEVNFDNIIKKDNEIQNNNKFYNYFISFFIKKNNYNKLKIKKGYKIDILLNFSYINNNYNDKLNFLQIDTQVYNYDNKLILKNKKMHMKNKNYDLINKLHLILNSPFYFFNLFIYNKIKLSLINEHKYNDPFKKIKIYIFPAIQIIDANIVVLVYSNFYYYYIYKHPILFLYIIFLLFFIFIFFNTILFLFGAVYYYMYNN</sequence>
<keyword evidence="3" id="KW-0256">Endoplasmic reticulum</keyword>
<dbReference type="Proteomes" id="UP000072874">
    <property type="component" value="Chromosome 2"/>
</dbReference>
<dbReference type="Pfam" id="PF06775">
    <property type="entry name" value="Seipin"/>
    <property type="match status" value="1"/>
</dbReference>
<protein>
    <submittedName>
        <fullName evidence="9">Seipin domain-containing protein, putative</fullName>
    </submittedName>
</protein>
<dbReference type="InterPro" id="IPR009617">
    <property type="entry name" value="Seipin"/>
</dbReference>
<evidence type="ECO:0000256" key="1">
    <source>
        <dbReference type="ARBA" id="ARBA00004477"/>
    </source>
</evidence>
<feature type="transmembrane region" description="Helical" evidence="7">
    <location>
        <begin position="413"/>
        <end position="440"/>
    </location>
</feature>
<dbReference type="VEuPathDB" id="PlasmoDB:PY17X_0211700"/>
<evidence type="ECO:0000313" key="11">
    <source>
        <dbReference type="Proteomes" id="UP000072904"/>
    </source>
</evidence>
<reference evidence="8" key="2">
    <citation type="submission" date="2014-05" db="EMBL/GenBank/DDBJ databases">
        <authorList>
            <person name="Aslett A.Martin."/>
            <person name="De Silva Nishadi"/>
        </authorList>
    </citation>
    <scope>NUCLEOTIDE SEQUENCE</scope>
    <source>
        <strain evidence="8">YM</strain>
    </source>
</reference>
<name>A0A078K6C3_PLAYE</name>
<organism evidence="8 11">
    <name type="scientific">Plasmodium yoelii</name>
    <dbReference type="NCBI Taxonomy" id="5861"/>
    <lineage>
        <taxon>Eukaryota</taxon>
        <taxon>Sar</taxon>
        <taxon>Alveolata</taxon>
        <taxon>Apicomplexa</taxon>
        <taxon>Aconoidasida</taxon>
        <taxon>Haemosporida</taxon>
        <taxon>Plasmodiidae</taxon>
        <taxon>Plasmodium</taxon>
        <taxon>Plasmodium (Vinckeia)</taxon>
    </lineage>
</organism>
<dbReference type="GO" id="GO:0140042">
    <property type="term" value="P:lipid droplet formation"/>
    <property type="evidence" value="ECO:0007669"/>
    <property type="project" value="UniProtKB-ARBA"/>
</dbReference>
<feature type="transmembrane region" description="Helical" evidence="7">
    <location>
        <begin position="116"/>
        <end position="142"/>
    </location>
</feature>
<evidence type="ECO:0000313" key="9">
    <source>
        <dbReference type="EMBL" id="VTZ71756.1"/>
    </source>
</evidence>
<keyword evidence="6 7" id="KW-0472">Membrane</keyword>
<dbReference type="OMA" id="YMYNYPF"/>
<dbReference type="AlphaFoldDB" id="A0A078K6C3"/>
<evidence type="ECO:0000256" key="2">
    <source>
        <dbReference type="ARBA" id="ARBA00022692"/>
    </source>
</evidence>
<evidence type="ECO:0000256" key="3">
    <source>
        <dbReference type="ARBA" id="ARBA00022824"/>
    </source>
</evidence>
<dbReference type="KEGG" id="pyo:PY17X_0211700"/>
<reference evidence="10 11" key="1">
    <citation type="journal article" date="2014" name="BMC Biol.">
        <title>A comprehensive evaluation of rodent malaria parasite genomes and gene expression.</title>
        <authorList>
            <person name="Otto T.D."/>
            <person name="Bohme U."/>
            <person name="Jackson A.P."/>
            <person name="Hunt M."/>
            <person name="Franke-Fayard B."/>
            <person name="Hoeijmakers W.A."/>
            <person name="Religa A.A."/>
            <person name="Robertson L."/>
            <person name="Sanders M."/>
            <person name="Ogun S.A."/>
            <person name="Cunningham D."/>
            <person name="Erhart A."/>
            <person name="Billker O."/>
            <person name="Khan S.M."/>
            <person name="Stunnenberg H.G."/>
            <person name="Langhorne J."/>
            <person name="Holder A.A."/>
            <person name="Waters A.P."/>
            <person name="Newbold C.I."/>
            <person name="Pain A."/>
            <person name="Berriman M."/>
            <person name="Janse C.J."/>
        </authorList>
    </citation>
    <scope>NUCLEOTIDE SEQUENCE [LARGE SCALE GENOMIC DNA]</scope>
    <source>
        <strain evidence="9 10">17X</strain>
        <strain evidence="8 11">YM</strain>
    </source>
</reference>
<dbReference type="VEuPathDB" id="PlasmoDB:Py17XNL_000202684"/>
<proteinExistence type="predicted"/>
<evidence type="ECO:0000313" key="8">
    <source>
        <dbReference type="EMBL" id="CDU16131.1"/>
    </source>
</evidence>